<dbReference type="GO" id="GO:0005576">
    <property type="term" value="C:extracellular region"/>
    <property type="evidence" value="ECO:0007669"/>
    <property type="project" value="TreeGrafter"/>
</dbReference>
<keyword evidence="4" id="KW-0808">Transferase</keyword>
<dbReference type="GO" id="GO:0016757">
    <property type="term" value="F:glycosyltransferase activity"/>
    <property type="evidence" value="ECO:0007669"/>
    <property type="project" value="UniProtKB-KW"/>
</dbReference>
<comment type="pathway">
    <text evidence="1 9">Cell wall biogenesis; peptidoglycan biosynthesis.</text>
</comment>
<name>A0A5C4NDM7_9RHOB</name>
<comment type="caution">
    <text evidence="12">The sequence shown here is derived from an EMBL/GenBank/DDBJ whole genome shotgun (WGS) entry which is preliminary data.</text>
</comment>
<evidence type="ECO:0000256" key="10">
    <source>
        <dbReference type="SAM" id="SignalP"/>
    </source>
</evidence>
<feature type="active site" description="Nucleophile" evidence="9">
    <location>
        <position position="202"/>
    </location>
</feature>
<evidence type="ECO:0000256" key="4">
    <source>
        <dbReference type="ARBA" id="ARBA00022679"/>
    </source>
</evidence>
<dbReference type="InterPro" id="IPR050979">
    <property type="entry name" value="LD-transpeptidase"/>
</dbReference>
<keyword evidence="3" id="KW-0328">Glycosyltransferase</keyword>
<dbReference type="Gene3D" id="2.40.440.10">
    <property type="entry name" value="L,D-transpeptidase catalytic domain-like"/>
    <property type="match status" value="1"/>
</dbReference>
<protein>
    <submittedName>
        <fullName evidence="12">L,D-transpeptidase</fullName>
    </submittedName>
</protein>
<comment type="similarity">
    <text evidence="2">Belongs to the YkuD family.</text>
</comment>
<proteinExistence type="inferred from homology"/>
<dbReference type="OrthoDB" id="9795305at2"/>
<evidence type="ECO:0000256" key="7">
    <source>
        <dbReference type="ARBA" id="ARBA00022984"/>
    </source>
</evidence>
<evidence type="ECO:0000256" key="9">
    <source>
        <dbReference type="PROSITE-ProRule" id="PRU01373"/>
    </source>
</evidence>
<dbReference type="RefSeq" id="WP_139082664.1">
    <property type="nucleotide sequence ID" value="NZ_VDFV01000029.1"/>
</dbReference>
<gene>
    <name evidence="12" type="ORF">FHG71_15785</name>
</gene>
<keyword evidence="13" id="KW-1185">Reference proteome</keyword>
<dbReference type="InterPro" id="IPR038063">
    <property type="entry name" value="Transpep_catalytic_dom"/>
</dbReference>
<evidence type="ECO:0000313" key="12">
    <source>
        <dbReference type="EMBL" id="TNC67221.1"/>
    </source>
</evidence>
<dbReference type="GO" id="GO:0071972">
    <property type="term" value="F:peptidoglycan L,D-transpeptidase activity"/>
    <property type="evidence" value="ECO:0007669"/>
    <property type="project" value="TreeGrafter"/>
</dbReference>
<dbReference type="Pfam" id="PF03734">
    <property type="entry name" value="YkuD"/>
    <property type="match status" value="1"/>
</dbReference>
<dbReference type="PROSITE" id="PS52029">
    <property type="entry name" value="LD_TPASE"/>
    <property type="match status" value="1"/>
</dbReference>
<dbReference type="EMBL" id="VDFV01000029">
    <property type="protein sequence ID" value="TNC67221.1"/>
    <property type="molecule type" value="Genomic_DNA"/>
</dbReference>
<feature type="chain" id="PRO_5023012822" evidence="10">
    <location>
        <begin position="22"/>
        <end position="276"/>
    </location>
</feature>
<dbReference type="PANTHER" id="PTHR30582:SF24">
    <property type="entry name" value="L,D-TRANSPEPTIDASE ERFK_SRFK-RELATED"/>
    <property type="match status" value="1"/>
</dbReference>
<evidence type="ECO:0000256" key="5">
    <source>
        <dbReference type="ARBA" id="ARBA00022801"/>
    </source>
</evidence>
<keyword evidence="8 9" id="KW-0961">Cell wall biogenesis/degradation</keyword>
<accession>A0A5C4NDM7</accession>
<dbReference type="AlphaFoldDB" id="A0A5C4NDM7"/>
<keyword evidence="5" id="KW-0378">Hydrolase</keyword>
<keyword evidence="7 9" id="KW-0573">Peptidoglycan synthesis</keyword>
<dbReference type="PANTHER" id="PTHR30582">
    <property type="entry name" value="L,D-TRANSPEPTIDASE"/>
    <property type="match status" value="1"/>
</dbReference>
<feature type="active site" description="Proton donor/acceptor" evidence="9">
    <location>
        <position position="186"/>
    </location>
</feature>
<dbReference type="GO" id="GO:0008360">
    <property type="term" value="P:regulation of cell shape"/>
    <property type="evidence" value="ECO:0007669"/>
    <property type="project" value="UniProtKB-UniRule"/>
</dbReference>
<sequence length="276" mass="29523">MSSHSAALLGLAGLSLVVACAPPEPGETPDPVAFVAPLEPAPPALTPDELAMDGPVQDGDTLIPAVDPQYLTREKIRQEVDYWTAERSGTTNVDPYARTLYFILEGDRAMRYAVAVGDDGRGCSGEGIVPYAREWPRWTPTSNMLAENPELYGPHRNGMPGGPENPLGARALYIHQDGEDTLYRIHGTPQQWSIGEATSAGCIRLFQQNIIDLHQRVEGNTRVVVLSAEESGQGTRSPNALIDPLPMAGGSVMESEEVLAGLSEPDIGGGLELGAW</sequence>
<dbReference type="CDD" id="cd16913">
    <property type="entry name" value="YkuD_like"/>
    <property type="match status" value="1"/>
</dbReference>
<keyword evidence="6 9" id="KW-0133">Cell shape</keyword>
<evidence type="ECO:0000259" key="11">
    <source>
        <dbReference type="PROSITE" id="PS52029"/>
    </source>
</evidence>
<organism evidence="12 13">
    <name type="scientific">Rubellimicrobium roseum</name>
    <dbReference type="NCBI Taxonomy" id="687525"/>
    <lineage>
        <taxon>Bacteria</taxon>
        <taxon>Pseudomonadati</taxon>
        <taxon>Pseudomonadota</taxon>
        <taxon>Alphaproteobacteria</taxon>
        <taxon>Rhodobacterales</taxon>
        <taxon>Roseobacteraceae</taxon>
        <taxon>Rubellimicrobium</taxon>
    </lineage>
</organism>
<evidence type="ECO:0000256" key="1">
    <source>
        <dbReference type="ARBA" id="ARBA00004752"/>
    </source>
</evidence>
<dbReference type="InterPro" id="IPR005490">
    <property type="entry name" value="LD_TPept_cat_dom"/>
</dbReference>
<evidence type="ECO:0000313" key="13">
    <source>
        <dbReference type="Proteomes" id="UP000305709"/>
    </source>
</evidence>
<reference evidence="12 13" key="1">
    <citation type="submission" date="2019-06" db="EMBL/GenBank/DDBJ databases">
        <authorList>
            <person name="Jiang L."/>
        </authorList>
    </citation>
    <scope>NUCLEOTIDE SEQUENCE [LARGE SCALE GENOMIC DNA]</scope>
    <source>
        <strain evidence="12 13">YIM 48858</strain>
    </source>
</reference>
<dbReference type="SUPFAM" id="SSF141523">
    <property type="entry name" value="L,D-transpeptidase catalytic domain-like"/>
    <property type="match status" value="1"/>
</dbReference>
<evidence type="ECO:0000256" key="2">
    <source>
        <dbReference type="ARBA" id="ARBA00005992"/>
    </source>
</evidence>
<dbReference type="UniPathway" id="UPA00219"/>
<dbReference type="GO" id="GO:0071555">
    <property type="term" value="P:cell wall organization"/>
    <property type="evidence" value="ECO:0007669"/>
    <property type="project" value="UniProtKB-UniRule"/>
</dbReference>
<keyword evidence="10" id="KW-0732">Signal</keyword>
<feature type="signal peptide" evidence="10">
    <location>
        <begin position="1"/>
        <end position="21"/>
    </location>
</feature>
<evidence type="ECO:0000256" key="3">
    <source>
        <dbReference type="ARBA" id="ARBA00022676"/>
    </source>
</evidence>
<dbReference type="Proteomes" id="UP000305709">
    <property type="component" value="Unassembled WGS sequence"/>
</dbReference>
<dbReference type="GO" id="GO:0018104">
    <property type="term" value="P:peptidoglycan-protein cross-linking"/>
    <property type="evidence" value="ECO:0007669"/>
    <property type="project" value="TreeGrafter"/>
</dbReference>
<evidence type="ECO:0000256" key="8">
    <source>
        <dbReference type="ARBA" id="ARBA00023316"/>
    </source>
</evidence>
<evidence type="ECO:0000256" key="6">
    <source>
        <dbReference type="ARBA" id="ARBA00022960"/>
    </source>
</evidence>
<feature type="domain" description="L,D-TPase catalytic" evidence="11">
    <location>
        <begin position="89"/>
        <end position="226"/>
    </location>
</feature>